<evidence type="ECO:0000256" key="4">
    <source>
        <dbReference type="ARBA" id="ARBA00022679"/>
    </source>
</evidence>
<evidence type="ECO:0000256" key="6">
    <source>
        <dbReference type="SAM" id="Phobius"/>
    </source>
</evidence>
<dbReference type="PANTHER" id="PTHR31121">
    <property type="entry name" value="ALPHA-1,2 MANNOSYLTRANSFERASE KTR1"/>
    <property type="match status" value="1"/>
</dbReference>
<dbReference type="GO" id="GO:0006493">
    <property type="term" value="P:protein O-linked glycosylation"/>
    <property type="evidence" value="ECO:0007669"/>
    <property type="project" value="TreeGrafter"/>
</dbReference>
<dbReference type="Pfam" id="PF01793">
    <property type="entry name" value="Glyco_transf_15"/>
    <property type="match status" value="1"/>
</dbReference>
<reference evidence="7 8" key="1">
    <citation type="journal article" date="2011" name="Proc. Natl. Acad. Sci. U.S.A.">
        <title>Comparative genomics of xylose-fermenting fungi for enhanced biofuel production.</title>
        <authorList>
            <person name="Wohlbach D.J."/>
            <person name="Kuo A."/>
            <person name="Sato T.K."/>
            <person name="Potts K.M."/>
            <person name="Salamov A.A."/>
            <person name="LaButti K.M."/>
            <person name="Sun H."/>
            <person name="Clum A."/>
            <person name="Pangilinan J.L."/>
            <person name="Lindquist E.A."/>
            <person name="Lucas S."/>
            <person name="Lapidus A."/>
            <person name="Jin M."/>
            <person name="Gunawan C."/>
            <person name="Balan V."/>
            <person name="Dale B.E."/>
            <person name="Jeffries T.W."/>
            <person name="Zinkel R."/>
            <person name="Barry K.W."/>
            <person name="Grigoriev I.V."/>
            <person name="Gasch A.P."/>
        </authorList>
    </citation>
    <scope>NUCLEOTIDE SEQUENCE [LARGE SCALE GENOMIC DNA]</scope>
    <source>
        <strain evidence="8">ATCC 10573 / BCRC 21748 / CBS 615 / JCM 9827 / NBRC 10315 / NRRL Y-1498 / VKM Y-70</strain>
    </source>
</reference>
<dbReference type="OrthoDB" id="439943at2759"/>
<dbReference type="GO" id="GO:0000026">
    <property type="term" value="F:alpha-1,2-mannosyltransferase activity"/>
    <property type="evidence" value="ECO:0007669"/>
    <property type="project" value="TreeGrafter"/>
</dbReference>
<evidence type="ECO:0000256" key="1">
    <source>
        <dbReference type="ARBA" id="ARBA00004606"/>
    </source>
</evidence>
<dbReference type="SUPFAM" id="SSF53448">
    <property type="entry name" value="Nucleotide-diphospho-sugar transferases"/>
    <property type="match status" value="1"/>
</dbReference>
<keyword evidence="8" id="KW-1185">Reference proteome</keyword>
<dbReference type="eggNOG" id="KOG4472">
    <property type="taxonomic scope" value="Eukaryota"/>
</dbReference>
<dbReference type="Gene3D" id="3.90.550.10">
    <property type="entry name" value="Spore Coat Polysaccharide Biosynthesis Protein SpsA, Chain A"/>
    <property type="match status" value="1"/>
</dbReference>
<dbReference type="Proteomes" id="UP000000707">
    <property type="component" value="Unassembled WGS sequence"/>
</dbReference>
<dbReference type="FunFam" id="3.90.550.10:FF:000051">
    <property type="entry name" value="Alpha-1,2-mannosyltransferase (Ktr4)"/>
    <property type="match status" value="1"/>
</dbReference>
<evidence type="ECO:0000313" key="8">
    <source>
        <dbReference type="Proteomes" id="UP000000707"/>
    </source>
</evidence>
<dbReference type="GO" id="GO:0000032">
    <property type="term" value="P:cell wall mannoprotein biosynthetic process"/>
    <property type="evidence" value="ECO:0007669"/>
    <property type="project" value="TreeGrafter"/>
</dbReference>
<comment type="subcellular location">
    <subcellularLocation>
        <location evidence="1">Membrane</location>
        <topology evidence="1">Single-pass type II membrane protein</topology>
    </subcellularLocation>
</comment>
<keyword evidence="5" id="KW-0735">Signal-anchor</keyword>
<proteinExistence type="inferred from homology"/>
<dbReference type="EMBL" id="GL996528">
    <property type="protein sequence ID" value="EGV60007.1"/>
    <property type="molecule type" value="Genomic_DNA"/>
</dbReference>
<keyword evidence="6" id="KW-1133">Transmembrane helix</keyword>
<evidence type="ECO:0000256" key="5">
    <source>
        <dbReference type="ARBA" id="ARBA00022968"/>
    </source>
</evidence>
<accession>G3BFA2</accession>
<evidence type="ECO:0000256" key="2">
    <source>
        <dbReference type="ARBA" id="ARBA00007677"/>
    </source>
</evidence>
<keyword evidence="6" id="KW-0812">Transmembrane</keyword>
<dbReference type="GO" id="GO:0016020">
    <property type="term" value="C:membrane"/>
    <property type="evidence" value="ECO:0007669"/>
    <property type="project" value="UniProtKB-SubCell"/>
</dbReference>
<dbReference type="GeneID" id="18248134"/>
<sequence>MLMISALNLKLSKIALVIIVLFNLVVAIVLMEYFWNLSKIDYSNTTNWKEISGYFNKEGYKPAKISTPGLEGSGYVLEPGNVQFKFINPKAKSGSPEKILQDNDYVYQEMFKNKITEPKDMDIETIRPPDPEKINSYQRANATIIALVRNSEVSGIGRSIQKFEKSFNGKFKYPYTFINDAPFSDKFKAKMRKFSDAPMEFVEIPRQLWDKPSFIDSEKEKSMMLALARHNVAYAMKPSYHNMCRFYSGNFYNVPELQKYKYYWRIEPDVKFYSDIRYDIFKYLQGTGKVYGFTVNLYDIDETLTTLWPETLKYLNEDDNFKYVNENGAFQWLLENQQNPKKNANTGGYSTCHFWSNFEIGDMDFFRGEAYNKWFQHLDQSGGFYYERWGDAPVHSMGLALFADKSKIHWFRDIGYFHDPYLNCPNSDSTKNCKIGTFSRWKHLNDQNCMGSWIDYSMEGMEKVY</sequence>
<feature type="transmembrane region" description="Helical" evidence="6">
    <location>
        <begin position="12"/>
        <end position="35"/>
    </location>
</feature>
<dbReference type="PANTHER" id="PTHR31121:SF7">
    <property type="entry name" value="MANNOSYLTRANSFERASE KTR4-RELATED"/>
    <property type="match status" value="1"/>
</dbReference>
<gene>
    <name evidence="7" type="ORF">CANTEDRAFT_116029</name>
</gene>
<protein>
    <submittedName>
        <fullName evidence="7">Glycosyl transferase</fullName>
    </submittedName>
</protein>
<comment type="similarity">
    <text evidence="2">Belongs to the glycosyltransferase 15 family.</text>
</comment>
<keyword evidence="6" id="KW-0472">Membrane</keyword>
<dbReference type="InterPro" id="IPR029044">
    <property type="entry name" value="Nucleotide-diphossugar_trans"/>
</dbReference>
<organism evidence="8">
    <name type="scientific">Candida tenuis (strain ATCC 10573 / BCRC 21748 / CBS 615 / JCM 9827 / NBRC 10315 / NRRL Y-1498 / VKM Y-70)</name>
    <name type="common">Yeast</name>
    <name type="synonym">Yamadazyma tenuis</name>
    <dbReference type="NCBI Taxonomy" id="590646"/>
    <lineage>
        <taxon>Eukaryota</taxon>
        <taxon>Fungi</taxon>
        <taxon>Dikarya</taxon>
        <taxon>Ascomycota</taxon>
        <taxon>Saccharomycotina</taxon>
        <taxon>Pichiomycetes</taxon>
        <taxon>Debaryomycetaceae</taxon>
        <taxon>Yamadazyma</taxon>
    </lineage>
</organism>
<dbReference type="AlphaFoldDB" id="G3BFA2"/>
<dbReference type="InterPro" id="IPR002685">
    <property type="entry name" value="Glyco_trans_15"/>
</dbReference>
<evidence type="ECO:0000313" key="7">
    <source>
        <dbReference type="EMBL" id="EGV60007.1"/>
    </source>
</evidence>
<dbReference type="HOGENOM" id="CLU_024327_1_1_1"/>
<name>G3BFA2_CANTC</name>
<dbReference type="KEGG" id="cten:18248134"/>
<evidence type="ECO:0000256" key="3">
    <source>
        <dbReference type="ARBA" id="ARBA00022676"/>
    </source>
</evidence>
<keyword evidence="3" id="KW-0328">Glycosyltransferase</keyword>
<dbReference type="GO" id="GO:0005794">
    <property type="term" value="C:Golgi apparatus"/>
    <property type="evidence" value="ECO:0007669"/>
    <property type="project" value="TreeGrafter"/>
</dbReference>
<keyword evidence="4 7" id="KW-0808">Transferase</keyword>
<dbReference type="GO" id="GO:0006487">
    <property type="term" value="P:protein N-linked glycosylation"/>
    <property type="evidence" value="ECO:0007669"/>
    <property type="project" value="TreeGrafter"/>
</dbReference>